<evidence type="ECO:0000256" key="3">
    <source>
        <dbReference type="ARBA" id="ARBA00023274"/>
    </source>
</evidence>
<comment type="function">
    <text evidence="4">Component of the ribosome, a large ribonucleoprotein complex responsible for the synthesis of proteins in the cell. The small ribosomal subunit (SSU) binds messenger RNAs (mRNAs) and translates the encoded message by selecting cognate aminoacyl-transfer RNA (tRNA) molecules. The large subunit (LSU) contains the ribosomal catalytic site termed the peptidyl transferase center (PTC), which catalyzes the formation of peptide bonds, thereby polymerizing the amino acids delivered by tRNAs into a polypeptide chain. The nascent polypeptides leave the ribosome through a tunnel in the LSU and interact with protein factors that function in enzymatic processing, targeting, and the membrane insertion of nascent chains at the exit of the ribosomal tunnel. As part of the LSU, it is probably required for its formation and the maturation of rRNAs.</text>
</comment>
<dbReference type="AlphaFoldDB" id="A0A8D9AQA9"/>
<dbReference type="EMBL" id="HBUF01109764">
    <property type="protein sequence ID" value="CAG6639935.1"/>
    <property type="molecule type" value="Transcribed_RNA"/>
</dbReference>
<dbReference type="HAMAP" id="MF_00499">
    <property type="entry name" value="Ribosomal_eL13"/>
    <property type="match status" value="1"/>
</dbReference>
<organism evidence="7">
    <name type="scientific">Cacopsylla melanoneura</name>
    <dbReference type="NCBI Taxonomy" id="428564"/>
    <lineage>
        <taxon>Eukaryota</taxon>
        <taxon>Metazoa</taxon>
        <taxon>Ecdysozoa</taxon>
        <taxon>Arthropoda</taxon>
        <taxon>Hexapoda</taxon>
        <taxon>Insecta</taxon>
        <taxon>Pterygota</taxon>
        <taxon>Neoptera</taxon>
        <taxon>Paraneoptera</taxon>
        <taxon>Hemiptera</taxon>
        <taxon>Sternorrhyncha</taxon>
        <taxon>Psylloidea</taxon>
        <taxon>Psyllidae</taxon>
        <taxon>Psyllinae</taxon>
        <taxon>Cacopsylla</taxon>
    </lineage>
</organism>
<name>A0A8D9AQA9_9HEMI</name>
<dbReference type="EMBL" id="HBUF01582962">
    <property type="protein sequence ID" value="CAG6770811.1"/>
    <property type="molecule type" value="Transcribed_RNA"/>
</dbReference>
<evidence type="ECO:0000256" key="5">
    <source>
        <dbReference type="ARBA" id="ARBA00065437"/>
    </source>
</evidence>
<dbReference type="EMBL" id="HBUF01582959">
    <property type="protein sequence ID" value="CAG6770798.1"/>
    <property type="molecule type" value="Transcribed_RNA"/>
</dbReference>
<evidence type="ECO:0000256" key="4">
    <source>
        <dbReference type="ARBA" id="ARBA00058367"/>
    </source>
</evidence>
<reference evidence="7" key="1">
    <citation type="submission" date="2021-05" db="EMBL/GenBank/DDBJ databases">
        <authorList>
            <person name="Alioto T."/>
            <person name="Alioto T."/>
            <person name="Gomez Garrido J."/>
        </authorList>
    </citation>
    <scope>NUCLEOTIDE SEQUENCE</scope>
</reference>
<dbReference type="EMBL" id="HBUF01340503">
    <property type="protein sequence ID" value="CAG6702444.1"/>
    <property type="molecule type" value="Transcribed_RNA"/>
</dbReference>
<proteinExistence type="inferred from homology"/>
<dbReference type="FunFam" id="1.20.5.110:FF:000003">
    <property type="entry name" value="60S ribosomal protein L13"/>
    <property type="match status" value="1"/>
</dbReference>
<evidence type="ECO:0000256" key="6">
    <source>
        <dbReference type="RuleBase" id="RU000572"/>
    </source>
</evidence>
<dbReference type="GO" id="GO:0006412">
    <property type="term" value="P:translation"/>
    <property type="evidence" value="ECO:0007669"/>
    <property type="project" value="InterPro"/>
</dbReference>
<dbReference type="EMBL" id="HBUF01582961">
    <property type="protein sequence ID" value="CAG6770808.1"/>
    <property type="molecule type" value="Transcribed_RNA"/>
</dbReference>
<comment type="subunit">
    <text evidence="5">Component of the 60S large ribosomal subunit (LSU).</text>
</comment>
<dbReference type="PANTHER" id="PTHR11722:SF0">
    <property type="entry name" value="LARGE RIBOSOMAL SUBUNIT PROTEIN EL13"/>
    <property type="match status" value="1"/>
</dbReference>
<sequence length="223" mass="25639">MAPHGNNMIPNAHFHKDWQKYIKSWFNQPARKFRRRQNRIKKAKDIAPRPAAGPLRPIVRCPTVRYHKRVRAGRGFTLEEIRGAGLNARFARSVGIAVDARRRSKSMESLQLNIQRLKEYKSKLIVFPRHEKKKLRKGEATPEERKVATQLKGPLMPIKQGKPKSKARVPSETEKKFSAFQVLRMARADAKLVGIREKKAREAIENPDDVTKVAKVKAPKTKK</sequence>
<dbReference type="PROSITE" id="PS01104">
    <property type="entry name" value="RIBOSOMAL_L13E"/>
    <property type="match status" value="1"/>
</dbReference>
<dbReference type="EMBL" id="HBUF01109765">
    <property type="protein sequence ID" value="CAG6639936.1"/>
    <property type="molecule type" value="Transcribed_RNA"/>
</dbReference>
<comment type="similarity">
    <text evidence="1 6">Belongs to the eukaryotic ribosomal protein eL13 family.</text>
</comment>
<keyword evidence="3 6" id="KW-0687">Ribonucleoprotein</keyword>
<dbReference type="EMBL" id="HBUF01582960">
    <property type="protein sequence ID" value="CAG6770803.1"/>
    <property type="molecule type" value="Transcribed_RNA"/>
</dbReference>
<dbReference type="GO" id="GO:0022625">
    <property type="term" value="C:cytosolic large ribosomal subunit"/>
    <property type="evidence" value="ECO:0007669"/>
    <property type="project" value="TreeGrafter"/>
</dbReference>
<accession>A0A8D9AQA9</accession>
<dbReference type="InterPro" id="IPR001380">
    <property type="entry name" value="Ribosomal_eL13"/>
</dbReference>
<dbReference type="Pfam" id="PF01294">
    <property type="entry name" value="Ribosomal_L13e"/>
    <property type="match status" value="1"/>
</dbReference>
<dbReference type="PANTHER" id="PTHR11722">
    <property type="entry name" value="60S RIBOSOMAL PROTEIN L13"/>
    <property type="match status" value="1"/>
</dbReference>
<protein>
    <recommendedName>
        <fullName evidence="6">60S ribosomal protein L13</fullName>
    </recommendedName>
</protein>
<dbReference type="GO" id="GO:0003735">
    <property type="term" value="F:structural constituent of ribosome"/>
    <property type="evidence" value="ECO:0007669"/>
    <property type="project" value="InterPro"/>
</dbReference>
<dbReference type="EMBL" id="HBUF01340504">
    <property type="protein sequence ID" value="CAG6702446.1"/>
    <property type="molecule type" value="Transcribed_RNA"/>
</dbReference>
<dbReference type="GO" id="GO:0003723">
    <property type="term" value="F:RNA binding"/>
    <property type="evidence" value="ECO:0007669"/>
    <property type="project" value="TreeGrafter"/>
</dbReference>
<dbReference type="InterPro" id="IPR018256">
    <property type="entry name" value="Ribosomal_eL13_CS"/>
</dbReference>
<dbReference type="Gene3D" id="1.20.5.110">
    <property type="match status" value="1"/>
</dbReference>
<evidence type="ECO:0000256" key="2">
    <source>
        <dbReference type="ARBA" id="ARBA00022980"/>
    </source>
</evidence>
<evidence type="ECO:0000313" key="7">
    <source>
        <dbReference type="EMBL" id="CAG6770798.1"/>
    </source>
</evidence>
<evidence type="ECO:0000256" key="1">
    <source>
        <dbReference type="ARBA" id="ARBA00005640"/>
    </source>
</evidence>
<keyword evidence="2 6" id="KW-0689">Ribosomal protein</keyword>